<keyword evidence="3" id="KW-0813">Transport</keyword>
<evidence type="ECO:0000256" key="1">
    <source>
        <dbReference type="ARBA" id="ARBA00004651"/>
    </source>
</evidence>
<evidence type="ECO:0000256" key="5">
    <source>
        <dbReference type="ARBA" id="ARBA00022692"/>
    </source>
</evidence>
<dbReference type="Proteomes" id="UP001246372">
    <property type="component" value="Unassembled WGS sequence"/>
</dbReference>
<keyword evidence="7 8" id="KW-0472">Membrane</keyword>
<reference evidence="9" key="1">
    <citation type="submission" date="2023-09" db="EMBL/GenBank/DDBJ databases">
        <title>Paucibacter sp. APW11 Genome sequencing and assembly.</title>
        <authorList>
            <person name="Kim I."/>
        </authorList>
    </citation>
    <scope>NUCLEOTIDE SEQUENCE</scope>
    <source>
        <strain evidence="9">APW11</strain>
    </source>
</reference>
<dbReference type="Gene3D" id="3.30.460.20">
    <property type="entry name" value="CorA soluble domain-like"/>
    <property type="match status" value="1"/>
</dbReference>
<evidence type="ECO:0000256" key="8">
    <source>
        <dbReference type="SAM" id="Phobius"/>
    </source>
</evidence>
<name>A0ABU3P9Z8_9BURK</name>
<dbReference type="PANTHER" id="PTHR46494">
    <property type="entry name" value="CORA FAMILY METAL ION TRANSPORTER (EUROFUNG)"/>
    <property type="match status" value="1"/>
</dbReference>
<comment type="caution">
    <text evidence="9">The sequence shown here is derived from an EMBL/GenBank/DDBJ whole genome shotgun (WGS) entry which is preliminary data.</text>
</comment>
<gene>
    <name evidence="9" type="ORF">RQP53_09065</name>
</gene>
<dbReference type="Pfam" id="PF01544">
    <property type="entry name" value="CorA"/>
    <property type="match status" value="1"/>
</dbReference>
<dbReference type="InterPro" id="IPR045861">
    <property type="entry name" value="CorA_cytoplasmic_dom"/>
</dbReference>
<proteinExistence type="inferred from homology"/>
<evidence type="ECO:0000256" key="7">
    <source>
        <dbReference type="ARBA" id="ARBA00023136"/>
    </source>
</evidence>
<feature type="transmembrane region" description="Helical" evidence="8">
    <location>
        <begin position="298"/>
        <end position="316"/>
    </location>
</feature>
<dbReference type="RefSeq" id="WP_315649967.1">
    <property type="nucleotide sequence ID" value="NZ_JAVXZY010000003.1"/>
</dbReference>
<evidence type="ECO:0000256" key="6">
    <source>
        <dbReference type="ARBA" id="ARBA00022989"/>
    </source>
</evidence>
<dbReference type="SUPFAM" id="SSF144083">
    <property type="entry name" value="Magnesium transport protein CorA, transmembrane region"/>
    <property type="match status" value="1"/>
</dbReference>
<evidence type="ECO:0000313" key="10">
    <source>
        <dbReference type="Proteomes" id="UP001246372"/>
    </source>
</evidence>
<dbReference type="PANTHER" id="PTHR46494:SF1">
    <property type="entry name" value="CORA FAMILY METAL ION TRANSPORTER (EUROFUNG)"/>
    <property type="match status" value="1"/>
</dbReference>
<keyword evidence="10" id="KW-1185">Reference proteome</keyword>
<comment type="similarity">
    <text evidence="2">Belongs to the CorA metal ion transporter (MIT) (TC 1.A.35) family.</text>
</comment>
<keyword evidence="6 8" id="KW-1133">Transmembrane helix</keyword>
<dbReference type="InterPro" id="IPR045863">
    <property type="entry name" value="CorA_TM1_TM2"/>
</dbReference>
<organism evidence="9 10">
    <name type="scientific">Roseateles aquae</name>
    <dbReference type="NCBI Taxonomy" id="3077235"/>
    <lineage>
        <taxon>Bacteria</taxon>
        <taxon>Pseudomonadati</taxon>
        <taxon>Pseudomonadota</taxon>
        <taxon>Betaproteobacteria</taxon>
        <taxon>Burkholderiales</taxon>
        <taxon>Sphaerotilaceae</taxon>
        <taxon>Roseateles</taxon>
    </lineage>
</organism>
<dbReference type="InterPro" id="IPR002523">
    <property type="entry name" value="MgTranspt_CorA/ZnTranspt_ZntB"/>
</dbReference>
<dbReference type="CDD" id="cd12830">
    <property type="entry name" value="MtCorA-like"/>
    <property type="match status" value="1"/>
</dbReference>
<protein>
    <submittedName>
        <fullName evidence="9">Magnesium and cobalt transport protein CorA</fullName>
    </submittedName>
</protein>
<dbReference type="SUPFAM" id="SSF143865">
    <property type="entry name" value="CorA soluble domain-like"/>
    <property type="match status" value="1"/>
</dbReference>
<sequence>MLINCAAYQNGSKLADLAPERPEDLAPYLERPDCFVWVALRDIEPGELEPYRRLFDLHELAVEDATHGHQRPKVEEYGRDLFAVMHLVDWVAGELSLGEIAVFVGPNYVLSVRSGSKLHFLGVRERCEREPELLAHGPSFVLYALMDAVVDRYFPIVDRLESELEEIEQSIFVRGAQLDNIKRLYELKRRLMLLRRAVAPMLEMLSKLHGGRTPPICARTGDYFRDVADHLARIESAIESVRDTLATAIQANLSMVAIDDSNVTKKLAAWAGIFAAATAFAGIWGMNFEQMPELKWAWGYPAALGLITSVCGLLWWRFRKAGWL</sequence>
<accession>A0ABU3P9Z8</accession>
<dbReference type="EMBL" id="JAVXZY010000003">
    <property type="protein sequence ID" value="MDT8999414.1"/>
    <property type="molecule type" value="Genomic_DNA"/>
</dbReference>
<feature type="transmembrane region" description="Helical" evidence="8">
    <location>
        <begin position="267"/>
        <end position="286"/>
    </location>
</feature>
<evidence type="ECO:0000313" key="9">
    <source>
        <dbReference type="EMBL" id="MDT8999414.1"/>
    </source>
</evidence>
<evidence type="ECO:0000256" key="3">
    <source>
        <dbReference type="ARBA" id="ARBA00022448"/>
    </source>
</evidence>
<keyword evidence="4" id="KW-1003">Cell membrane</keyword>
<dbReference type="Gene3D" id="1.20.58.340">
    <property type="entry name" value="Magnesium transport protein CorA, transmembrane region"/>
    <property type="match status" value="2"/>
</dbReference>
<evidence type="ECO:0000256" key="4">
    <source>
        <dbReference type="ARBA" id="ARBA00022475"/>
    </source>
</evidence>
<comment type="subcellular location">
    <subcellularLocation>
        <location evidence="1">Cell membrane</location>
        <topology evidence="1">Multi-pass membrane protein</topology>
    </subcellularLocation>
</comment>
<evidence type="ECO:0000256" key="2">
    <source>
        <dbReference type="ARBA" id="ARBA00009765"/>
    </source>
</evidence>
<keyword evidence="5 8" id="KW-0812">Transmembrane</keyword>